<protein>
    <submittedName>
        <fullName evidence="2">Uncharacterized protein</fullName>
    </submittedName>
</protein>
<organism evidence="2 3">
    <name type="scientific">Limosilactobacillus ingluviei</name>
    <dbReference type="NCBI Taxonomy" id="148604"/>
    <lineage>
        <taxon>Bacteria</taxon>
        <taxon>Bacillati</taxon>
        <taxon>Bacillota</taxon>
        <taxon>Bacilli</taxon>
        <taxon>Lactobacillales</taxon>
        <taxon>Lactobacillaceae</taxon>
        <taxon>Limosilactobacillus</taxon>
    </lineage>
</organism>
<keyword evidence="3" id="KW-1185">Reference proteome</keyword>
<dbReference type="AlphaFoldDB" id="A0A0R2GZK1"/>
<feature type="coiled-coil region" evidence="1">
    <location>
        <begin position="62"/>
        <end position="89"/>
    </location>
</feature>
<reference evidence="2 3" key="1">
    <citation type="journal article" date="2015" name="Genome Announc.">
        <title>Expanding the biotechnology potential of lactobacilli through comparative genomics of 213 strains and associated genera.</title>
        <authorList>
            <person name="Sun Z."/>
            <person name="Harris H.M."/>
            <person name="McCann A."/>
            <person name="Guo C."/>
            <person name="Argimon S."/>
            <person name="Zhang W."/>
            <person name="Yang X."/>
            <person name="Jeffery I.B."/>
            <person name="Cooney J.C."/>
            <person name="Kagawa T.F."/>
            <person name="Liu W."/>
            <person name="Song Y."/>
            <person name="Salvetti E."/>
            <person name="Wrobel A."/>
            <person name="Rasinkangas P."/>
            <person name="Parkhill J."/>
            <person name="Rea M.C."/>
            <person name="O'Sullivan O."/>
            <person name="Ritari J."/>
            <person name="Douillard F.P."/>
            <person name="Paul Ross R."/>
            <person name="Yang R."/>
            <person name="Briner A.E."/>
            <person name="Felis G.E."/>
            <person name="de Vos W.M."/>
            <person name="Barrangou R."/>
            <person name="Klaenhammer T.R."/>
            <person name="Caufield P.W."/>
            <person name="Cui Y."/>
            <person name="Zhang H."/>
            <person name="O'Toole P.W."/>
        </authorList>
    </citation>
    <scope>NUCLEOTIDE SEQUENCE [LARGE SCALE GENOMIC DNA]</scope>
    <source>
        <strain evidence="2 3">DSM 14792</strain>
    </source>
</reference>
<evidence type="ECO:0000313" key="2">
    <source>
        <dbReference type="EMBL" id="KRN43749.1"/>
    </source>
</evidence>
<proteinExistence type="predicted"/>
<dbReference type="Proteomes" id="UP000051639">
    <property type="component" value="Unassembled WGS sequence"/>
</dbReference>
<name>A0A0R2GZK1_9LACO</name>
<comment type="caution">
    <text evidence="2">The sequence shown here is derived from an EMBL/GenBank/DDBJ whole genome shotgun (WGS) entry which is preliminary data.</text>
</comment>
<evidence type="ECO:0000256" key="1">
    <source>
        <dbReference type="SAM" id="Coils"/>
    </source>
</evidence>
<accession>A0A0R2GZK1</accession>
<sequence>MQRKKDFFIKWLLNHEPATLIERATGIRTAVLYRIKKGGNNSTRDLEHRLLEFAYRQFKQACRMVAAEVREASQKVRDLQLQVVNLRDASYLIIQAVHQSNTESNNDKMGTAVTFNSAADAIECFASINEALVNDEAFDGEINDSLLMIQELGATTKIAALTPKGIEQVTDELDFDHFSQSEQEVLEELCKFIQVTLA</sequence>
<dbReference type="PATRIC" id="fig|148604.4.peg.1348"/>
<gene>
    <name evidence="2" type="ORF">IV41_GL001314</name>
</gene>
<evidence type="ECO:0000313" key="3">
    <source>
        <dbReference type="Proteomes" id="UP000051639"/>
    </source>
</evidence>
<dbReference type="EMBL" id="JQBA01000036">
    <property type="protein sequence ID" value="KRN43749.1"/>
    <property type="molecule type" value="Genomic_DNA"/>
</dbReference>
<keyword evidence="1" id="KW-0175">Coiled coil</keyword>